<dbReference type="GO" id="GO:0020037">
    <property type="term" value="F:heme binding"/>
    <property type="evidence" value="ECO:0007669"/>
    <property type="project" value="InterPro"/>
</dbReference>
<keyword evidence="5" id="KW-0560">Oxidoreductase</keyword>
<dbReference type="InterPro" id="IPR036396">
    <property type="entry name" value="Cyt_P450_sf"/>
</dbReference>
<evidence type="ECO:0000256" key="2">
    <source>
        <dbReference type="ARBA" id="ARBA00010617"/>
    </source>
</evidence>
<evidence type="ECO:0000256" key="7">
    <source>
        <dbReference type="ARBA" id="ARBA00023033"/>
    </source>
</evidence>
<keyword evidence="4 8" id="KW-0479">Metal-binding</keyword>
<feature type="transmembrane region" description="Helical" evidence="9">
    <location>
        <begin position="7"/>
        <end position="24"/>
    </location>
</feature>
<keyword evidence="11" id="KW-1185">Reference proteome</keyword>
<keyword evidence="9" id="KW-1133">Transmembrane helix</keyword>
<evidence type="ECO:0000256" key="1">
    <source>
        <dbReference type="ARBA" id="ARBA00001971"/>
    </source>
</evidence>
<dbReference type="VEuPathDB" id="FungiDB:F4678DRAFT_470855"/>
<name>A0A9W8N5M4_9PEZI</name>
<accession>A0A9W8N5M4</accession>
<dbReference type="PANTHER" id="PTHR24305:SF187">
    <property type="entry name" value="P450, PUTATIVE (EUROFUNG)-RELATED"/>
    <property type="match status" value="1"/>
</dbReference>
<reference evidence="10" key="1">
    <citation type="submission" date="2022-07" db="EMBL/GenBank/DDBJ databases">
        <title>Genome Sequence of Xylaria arbuscula.</title>
        <authorList>
            <person name="Buettner E."/>
        </authorList>
    </citation>
    <scope>NUCLEOTIDE SEQUENCE</scope>
    <source>
        <strain evidence="10">VT107</strain>
    </source>
</reference>
<evidence type="ECO:0000256" key="8">
    <source>
        <dbReference type="PIRSR" id="PIRSR602401-1"/>
    </source>
</evidence>
<dbReference type="PANTHER" id="PTHR24305">
    <property type="entry name" value="CYTOCHROME P450"/>
    <property type="match status" value="1"/>
</dbReference>
<dbReference type="GO" id="GO:0005506">
    <property type="term" value="F:iron ion binding"/>
    <property type="evidence" value="ECO:0007669"/>
    <property type="project" value="InterPro"/>
</dbReference>
<evidence type="ECO:0000256" key="6">
    <source>
        <dbReference type="ARBA" id="ARBA00023004"/>
    </source>
</evidence>
<comment type="caution">
    <text evidence="10">The sequence shown here is derived from an EMBL/GenBank/DDBJ whole genome shotgun (WGS) entry which is preliminary data.</text>
</comment>
<evidence type="ECO:0000256" key="9">
    <source>
        <dbReference type="SAM" id="Phobius"/>
    </source>
</evidence>
<keyword evidence="9" id="KW-0812">Transmembrane</keyword>
<evidence type="ECO:0000256" key="3">
    <source>
        <dbReference type="ARBA" id="ARBA00022617"/>
    </source>
</evidence>
<dbReference type="SUPFAM" id="SSF48264">
    <property type="entry name" value="Cytochrome P450"/>
    <property type="match status" value="1"/>
</dbReference>
<dbReference type="Pfam" id="PF00067">
    <property type="entry name" value="p450"/>
    <property type="match status" value="1"/>
</dbReference>
<feature type="binding site" description="axial binding residue" evidence="8">
    <location>
        <position position="464"/>
    </location>
    <ligand>
        <name>heme</name>
        <dbReference type="ChEBI" id="CHEBI:30413"/>
    </ligand>
    <ligandPart>
        <name>Fe</name>
        <dbReference type="ChEBI" id="CHEBI:18248"/>
    </ligandPart>
</feature>
<dbReference type="GO" id="GO:0004497">
    <property type="term" value="F:monooxygenase activity"/>
    <property type="evidence" value="ECO:0007669"/>
    <property type="project" value="UniProtKB-KW"/>
</dbReference>
<organism evidence="10 11">
    <name type="scientific">Xylaria arbuscula</name>
    <dbReference type="NCBI Taxonomy" id="114810"/>
    <lineage>
        <taxon>Eukaryota</taxon>
        <taxon>Fungi</taxon>
        <taxon>Dikarya</taxon>
        <taxon>Ascomycota</taxon>
        <taxon>Pezizomycotina</taxon>
        <taxon>Sordariomycetes</taxon>
        <taxon>Xylariomycetidae</taxon>
        <taxon>Xylariales</taxon>
        <taxon>Xylariaceae</taxon>
        <taxon>Xylaria</taxon>
    </lineage>
</organism>
<dbReference type="InterPro" id="IPR050121">
    <property type="entry name" value="Cytochrome_P450_monoxygenase"/>
</dbReference>
<dbReference type="AlphaFoldDB" id="A0A9W8N5M4"/>
<evidence type="ECO:0000256" key="4">
    <source>
        <dbReference type="ARBA" id="ARBA00022723"/>
    </source>
</evidence>
<comment type="cofactor">
    <cofactor evidence="1 8">
        <name>heme</name>
        <dbReference type="ChEBI" id="CHEBI:30413"/>
    </cofactor>
</comment>
<dbReference type="InterPro" id="IPR001128">
    <property type="entry name" value="Cyt_P450"/>
</dbReference>
<dbReference type="Gene3D" id="1.10.630.10">
    <property type="entry name" value="Cytochrome P450"/>
    <property type="match status" value="1"/>
</dbReference>
<keyword evidence="3 8" id="KW-0349">Heme</keyword>
<dbReference type="Proteomes" id="UP001148614">
    <property type="component" value="Unassembled WGS sequence"/>
</dbReference>
<dbReference type="CDD" id="cd11061">
    <property type="entry name" value="CYP67-like"/>
    <property type="match status" value="1"/>
</dbReference>
<dbReference type="PRINTS" id="PR00385">
    <property type="entry name" value="P450"/>
</dbReference>
<proteinExistence type="inferred from homology"/>
<dbReference type="InterPro" id="IPR002401">
    <property type="entry name" value="Cyt_P450_E_grp-I"/>
</dbReference>
<evidence type="ECO:0000256" key="5">
    <source>
        <dbReference type="ARBA" id="ARBA00023002"/>
    </source>
</evidence>
<dbReference type="PRINTS" id="PR00463">
    <property type="entry name" value="EP450I"/>
</dbReference>
<gene>
    <name evidence="10" type="ORF">NPX13_g10140</name>
</gene>
<comment type="similarity">
    <text evidence="2">Belongs to the cytochrome P450 family.</text>
</comment>
<sequence length="520" mass="59115">MRMPTIIICYSVCGIALLSLELYLTGNYNASMRTAGRTTGSYATGLLSSIILYRRYFHRLKNFPGPPLAGITKLWHVWKSRDGKNHLLLEELFSHYGPIIRTGPEELTVIDAAIPDIVDGSKSQMTKATFYDVFLPMVAISATRNVGAHDARRRVWSRAFSPKAMAGYEDIVLRYTELLTRQIESLFRPKNADNNNQCREAVINVTDWFAWYAFDIMGEFAFSRSFNMLRDEKWHAQIRVLVDGLNAGDALGRVPWLAQLGKNMRPRMSLLKDWESMMQWCSGCMNERLHVKGARPDLTQWLIDAYLADGARQEELAWLHGDAVTIILAGSGTVSVSLTFAFYQLAKDPSQQQKLFDEIKDVKVNDRAQLQNCRYLTAFINETLRLYPPVPTAGNRMTPPQGVTVNNQYIPGGITIVAPKYLIHRLESSYEEADQFIPERWTTRTDMVKENKGFAPFSQGKYGCIGKPLAMMEMRIVICMLLQKFEIGFQDNDAGEALLTDLEDHFTFAPGDLRLSFRLR</sequence>
<keyword evidence="6 8" id="KW-0408">Iron</keyword>
<evidence type="ECO:0000313" key="10">
    <source>
        <dbReference type="EMBL" id="KAJ3556409.1"/>
    </source>
</evidence>
<keyword evidence="7" id="KW-0503">Monooxygenase</keyword>
<keyword evidence="9" id="KW-0472">Membrane</keyword>
<protein>
    <recommendedName>
        <fullName evidence="12">Cytochrome P450</fullName>
    </recommendedName>
</protein>
<evidence type="ECO:0000313" key="11">
    <source>
        <dbReference type="Proteomes" id="UP001148614"/>
    </source>
</evidence>
<evidence type="ECO:0008006" key="12">
    <source>
        <dbReference type="Google" id="ProtNLM"/>
    </source>
</evidence>
<dbReference type="GO" id="GO:0016705">
    <property type="term" value="F:oxidoreductase activity, acting on paired donors, with incorporation or reduction of molecular oxygen"/>
    <property type="evidence" value="ECO:0007669"/>
    <property type="project" value="InterPro"/>
</dbReference>
<dbReference type="EMBL" id="JANPWZ010002745">
    <property type="protein sequence ID" value="KAJ3556409.1"/>
    <property type="molecule type" value="Genomic_DNA"/>
</dbReference>